<organism evidence="2 3">
    <name type="scientific">Acrobeloides nanus</name>
    <dbReference type="NCBI Taxonomy" id="290746"/>
    <lineage>
        <taxon>Eukaryota</taxon>
        <taxon>Metazoa</taxon>
        <taxon>Ecdysozoa</taxon>
        <taxon>Nematoda</taxon>
        <taxon>Chromadorea</taxon>
        <taxon>Rhabditida</taxon>
        <taxon>Tylenchina</taxon>
        <taxon>Cephalobomorpha</taxon>
        <taxon>Cephaloboidea</taxon>
        <taxon>Cephalobidae</taxon>
        <taxon>Acrobeloides</taxon>
    </lineage>
</organism>
<evidence type="ECO:0000256" key="1">
    <source>
        <dbReference type="SAM" id="Phobius"/>
    </source>
</evidence>
<protein>
    <submittedName>
        <fullName evidence="3">Odorant receptor</fullName>
    </submittedName>
</protein>
<keyword evidence="1" id="KW-0812">Transmembrane</keyword>
<keyword evidence="2" id="KW-1185">Reference proteome</keyword>
<accession>A0A914BY99</accession>
<feature type="transmembrane region" description="Helical" evidence="1">
    <location>
        <begin position="215"/>
        <end position="240"/>
    </location>
</feature>
<feature type="transmembrane region" description="Helical" evidence="1">
    <location>
        <begin position="261"/>
        <end position="286"/>
    </location>
</feature>
<feature type="transmembrane region" description="Helical" evidence="1">
    <location>
        <begin position="58"/>
        <end position="84"/>
    </location>
</feature>
<feature type="transmembrane region" description="Helical" evidence="1">
    <location>
        <begin position="105"/>
        <end position="129"/>
    </location>
</feature>
<feature type="transmembrane region" description="Helical" evidence="1">
    <location>
        <begin position="351"/>
        <end position="368"/>
    </location>
</feature>
<keyword evidence="1" id="KW-0472">Membrane</keyword>
<evidence type="ECO:0000313" key="2">
    <source>
        <dbReference type="Proteomes" id="UP000887540"/>
    </source>
</evidence>
<dbReference type="WBParaSite" id="ACRNAN_Path_1280.g5009.t1">
    <property type="protein sequence ID" value="ACRNAN_Path_1280.g5009.t1"/>
    <property type="gene ID" value="ACRNAN_Path_1280.g5009"/>
</dbReference>
<dbReference type="Proteomes" id="UP000887540">
    <property type="component" value="Unplaced"/>
</dbReference>
<name>A0A914BY99_9BILA</name>
<keyword evidence="1" id="KW-1133">Transmembrane helix</keyword>
<proteinExistence type="predicted"/>
<sequence length="410" mass="47898">MGLNELTEVFLTWTDNIRLWLEVEPISVNNLRELLGLYRNSGNLFDSDLLDEFLSQQPNILCLMTLMLMLAAFLFLCFAFSCLAKPIVKKRRHTEHFQYPPKKTFHLILQLITYAFLWAVLVVCTLLIASFTAQLNLRYNALEREQAATEDLLFHNDSASEKYVIIAMDTISIHEKERLKKFGELEQLDKFNALRELGYEFKPIESDTIHHFEMAFLIFLVTTFSICLLSSVFAVIWGCYKFLIDLYPDERQYSSRCVEYILVRTATACFLMSPIVLFGATVFLLYTHLHDTICPILQLEIQNQNMEDYVNLFHGYFDSNHLISFFNDLLEERIPLNIETCTKFMRPMQGLWLNLTIASLFSLPWAFINTRLAKTLRHHNKSVFYSSETYSTIPEKSKPPSIHSLFMPKY</sequence>
<dbReference type="AlphaFoldDB" id="A0A914BY99"/>
<reference evidence="3" key="1">
    <citation type="submission" date="2022-11" db="UniProtKB">
        <authorList>
            <consortium name="WormBaseParasite"/>
        </authorList>
    </citation>
    <scope>IDENTIFICATION</scope>
</reference>
<evidence type="ECO:0000313" key="3">
    <source>
        <dbReference type="WBParaSite" id="ACRNAN_Path_1280.g5009.t1"/>
    </source>
</evidence>